<organism evidence="1 2">
    <name type="scientific">Alsobacter ponti</name>
    <dbReference type="NCBI Taxonomy" id="2962936"/>
    <lineage>
        <taxon>Bacteria</taxon>
        <taxon>Pseudomonadati</taxon>
        <taxon>Pseudomonadota</taxon>
        <taxon>Alphaproteobacteria</taxon>
        <taxon>Hyphomicrobiales</taxon>
        <taxon>Alsobacteraceae</taxon>
        <taxon>Alsobacter</taxon>
    </lineage>
</organism>
<proteinExistence type="predicted"/>
<accession>A0ABT1L6D3</accession>
<evidence type="ECO:0000313" key="1">
    <source>
        <dbReference type="EMBL" id="MCP8936907.1"/>
    </source>
</evidence>
<name>A0ABT1L6D3_9HYPH</name>
<protein>
    <recommendedName>
        <fullName evidence="3">Carboxypeptidase regulatory-like domain-containing protein</fullName>
    </recommendedName>
</protein>
<gene>
    <name evidence="1" type="ORF">NK718_00115</name>
</gene>
<reference evidence="1 2" key="1">
    <citation type="submission" date="2022-07" db="EMBL/GenBank/DDBJ databases">
        <authorList>
            <person name="Li W.-J."/>
            <person name="Deng Q.-Q."/>
        </authorList>
    </citation>
    <scope>NUCLEOTIDE SEQUENCE [LARGE SCALE GENOMIC DNA]</scope>
    <source>
        <strain evidence="1 2">SYSU M60028</strain>
    </source>
</reference>
<dbReference type="EMBL" id="JANCLU010000001">
    <property type="protein sequence ID" value="MCP8936907.1"/>
    <property type="molecule type" value="Genomic_DNA"/>
</dbReference>
<sequence length="119" mass="12365">MVEALTRGRPTGVRGIAISCAIAAGWLLAQTGGAAAHSPLLSCFDNDDGTVTCEAGYSDGASSAGQTVRVREASNRLILESVFGSDGTFSFKKPEVSFVVEFIGDSSHFVSFDGEDLAK</sequence>
<evidence type="ECO:0000313" key="2">
    <source>
        <dbReference type="Proteomes" id="UP001205890"/>
    </source>
</evidence>
<dbReference type="RefSeq" id="WP_254737279.1">
    <property type="nucleotide sequence ID" value="NZ_JANCLU010000001.1"/>
</dbReference>
<comment type="caution">
    <text evidence="1">The sequence shown here is derived from an EMBL/GenBank/DDBJ whole genome shotgun (WGS) entry which is preliminary data.</text>
</comment>
<dbReference type="Proteomes" id="UP001205890">
    <property type="component" value="Unassembled WGS sequence"/>
</dbReference>
<evidence type="ECO:0008006" key="3">
    <source>
        <dbReference type="Google" id="ProtNLM"/>
    </source>
</evidence>
<keyword evidence="2" id="KW-1185">Reference proteome</keyword>